<keyword evidence="8" id="KW-1185">Reference proteome</keyword>
<keyword evidence="4 6" id="KW-1133">Transmembrane helix</keyword>
<protein>
    <submittedName>
        <fullName evidence="7">General secretion pathway protein G</fullName>
    </submittedName>
</protein>
<dbReference type="InterPro" id="IPR012902">
    <property type="entry name" value="N_methyl_site"/>
</dbReference>
<evidence type="ECO:0000256" key="6">
    <source>
        <dbReference type="SAM" id="Phobius"/>
    </source>
</evidence>
<dbReference type="PANTHER" id="PTHR30093">
    <property type="entry name" value="GENERAL SECRETION PATHWAY PROTEIN G"/>
    <property type="match status" value="1"/>
</dbReference>
<dbReference type="GO" id="GO:0016020">
    <property type="term" value="C:membrane"/>
    <property type="evidence" value="ECO:0007669"/>
    <property type="project" value="UniProtKB-SubCell"/>
</dbReference>
<dbReference type="Pfam" id="PF07963">
    <property type="entry name" value="N_methyl"/>
    <property type="match status" value="1"/>
</dbReference>
<dbReference type="EMBL" id="SNWQ01000022">
    <property type="protein sequence ID" value="TDO35709.1"/>
    <property type="molecule type" value="Genomic_DNA"/>
</dbReference>
<evidence type="ECO:0000256" key="2">
    <source>
        <dbReference type="ARBA" id="ARBA00022481"/>
    </source>
</evidence>
<keyword evidence="3 6" id="KW-0812">Transmembrane</keyword>
<reference evidence="7 8" key="1">
    <citation type="submission" date="2019-03" db="EMBL/GenBank/DDBJ databases">
        <title>Genomic Encyclopedia of Type Strains, Phase III (KMG-III): the genomes of soil and plant-associated and newly described type strains.</title>
        <authorList>
            <person name="Whitman W."/>
        </authorList>
    </citation>
    <scope>NUCLEOTIDE SEQUENCE [LARGE SCALE GENOMIC DNA]</scope>
    <source>
        <strain evidence="7 8">VKM Ac-2527</strain>
    </source>
</reference>
<dbReference type="PANTHER" id="PTHR30093:SF44">
    <property type="entry name" value="TYPE II SECRETION SYSTEM CORE PROTEIN G"/>
    <property type="match status" value="1"/>
</dbReference>
<keyword evidence="2" id="KW-0488">Methylation</keyword>
<dbReference type="PRINTS" id="PR00885">
    <property type="entry name" value="BCTERIALGSPH"/>
</dbReference>
<evidence type="ECO:0000256" key="5">
    <source>
        <dbReference type="ARBA" id="ARBA00023136"/>
    </source>
</evidence>
<accession>A0A4R6JI54</accession>
<dbReference type="GO" id="GO:0015628">
    <property type="term" value="P:protein secretion by the type II secretion system"/>
    <property type="evidence" value="ECO:0007669"/>
    <property type="project" value="InterPro"/>
</dbReference>
<dbReference type="NCBIfam" id="TIGR02532">
    <property type="entry name" value="IV_pilin_GFxxxE"/>
    <property type="match status" value="1"/>
</dbReference>
<dbReference type="InterPro" id="IPR045584">
    <property type="entry name" value="Pilin-like"/>
</dbReference>
<dbReference type="AlphaFoldDB" id="A0A4R6JI54"/>
<name>A0A4R6JI54_9ACTN</name>
<evidence type="ECO:0000256" key="1">
    <source>
        <dbReference type="ARBA" id="ARBA00004167"/>
    </source>
</evidence>
<dbReference type="PROSITE" id="PS00409">
    <property type="entry name" value="PROKAR_NTER_METHYL"/>
    <property type="match status" value="1"/>
</dbReference>
<evidence type="ECO:0000313" key="8">
    <source>
        <dbReference type="Proteomes" id="UP000295388"/>
    </source>
</evidence>
<dbReference type="OrthoDB" id="3826845at2"/>
<sequence length="120" mass="12328">MLNRIREARKNESGFTLIELLIVIVILGVLSAVVVFAVGGITDRGEAAACKSEVSTVAVAQEAFFAKSNPGVYAANLTALKTGGLLRSDVTEYVASTDATGKITLKAGPPAGCTADFVAP</sequence>
<dbReference type="InterPro" id="IPR002416">
    <property type="entry name" value="T2SS_protein-GspH"/>
</dbReference>
<dbReference type="GO" id="GO:0015627">
    <property type="term" value="C:type II protein secretion system complex"/>
    <property type="evidence" value="ECO:0007669"/>
    <property type="project" value="InterPro"/>
</dbReference>
<comment type="caution">
    <text evidence="7">The sequence shown here is derived from an EMBL/GenBank/DDBJ whole genome shotgun (WGS) entry which is preliminary data.</text>
</comment>
<dbReference type="Proteomes" id="UP000295388">
    <property type="component" value="Unassembled WGS sequence"/>
</dbReference>
<keyword evidence="5 6" id="KW-0472">Membrane</keyword>
<dbReference type="RefSeq" id="WP_133804462.1">
    <property type="nucleotide sequence ID" value="NZ_SNWQ01000022.1"/>
</dbReference>
<dbReference type="SUPFAM" id="SSF54523">
    <property type="entry name" value="Pili subunits"/>
    <property type="match status" value="1"/>
</dbReference>
<organism evidence="7 8">
    <name type="scientific">Kribbella caucasensis</name>
    <dbReference type="NCBI Taxonomy" id="2512215"/>
    <lineage>
        <taxon>Bacteria</taxon>
        <taxon>Bacillati</taxon>
        <taxon>Actinomycetota</taxon>
        <taxon>Actinomycetes</taxon>
        <taxon>Propionibacteriales</taxon>
        <taxon>Kribbellaceae</taxon>
        <taxon>Kribbella</taxon>
    </lineage>
</organism>
<feature type="transmembrane region" description="Helical" evidence="6">
    <location>
        <begin position="20"/>
        <end position="41"/>
    </location>
</feature>
<evidence type="ECO:0000256" key="3">
    <source>
        <dbReference type="ARBA" id="ARBA00022692"/>
    </source>
</evidence>
<evidence type="ECO:0000256" key="4">
    <source>
        <dbReference type="ARBA" id="ARBA00022989"/>
    </source>
</evidence>
<comment type="subcellular location">
    <subcellularLocation>
        <location evidence="1">Membrane</location>
        <topology evidence="1">Single-pass membrane protein</topology>
    </subcellularLocation>
</comment>
<gene>
    <name evidence="7" type="ORF">EV643_122120</name>
</gene>
<dbReference type="Gene3D" id="3.30.700.10">
    <property type="entry name" value="Glycoprotein, Type 4 Pilin"/>
    <property type="match status" value="1"/>
</dbReference>
<proteinExistence type="predicted"/>
<evidence type="ECO:0000313" key="7">
    <source>
        <dbReference type="EMBL" id="TDO35709.1"/>
    </source>
</evidence>